<evidence type="ECO:0000256" key="6">
    <source>
        <dbReference type="ARBA" id="ARBA00023136"/>
    </source>
</evidence>
<feature type="domain" description="Potassium channel" evidence="11">
    <location>
        <begin position="494"/>
        <end position="567"/>
    </location>
</feature>
<evidence type="ECO:0000256" key="4">
    <source>
        <dbReference type="ARBA" id="ARBA00022989"/>
    </source>
</evidence>
<dbReference type="AlphaFoldDB" id="A0A6A6PHS3"/>
<evidence type="ECO:0000313" key="13">
    <source>
        <dbReference type="Proteomes" id="UP000799767"/>
    </source>
</evidence>
<keyword evidence="2 8" id="KW-0813">Transport</keyword>
<feature type="region of interest" description="Disordered" evidence="9">
    <location>
        <begin position="750"/>
        <end position="835"/>
    </location>
</feature>
<dbReference type="GO" id="GO:0015271">
    <property type="term" value="F:outward rectifier potassium channel activity"/>
    <property type="evidence" value="ECO:0007669"/>
    <property type="project" value="TreeGrafter"/>
</dbReference>
<dbReference type="EMBL" id="MU001641">
    <property type="protein sequence ID" value="KAF2479336.1"/>
    <property type="molecule type" value="Genomic_DNA"/>
</dbReference>
<feature type="transmembrane region" description="Helical" evidence="10">
    <location>
        <begin position="305"/>
        <end position="324"/>
    </location>
</feature>
<dbReference type="RefSeq" id="XP_033585906.1">
    <property type="nucleotide sequence ID" value="XM_033738308.1"/>
</dbReference>
<feature type="transmembrane region" description="Helical" evidence="10">
    <location>
        <begin position="482"/>
        <end position="503"/>
    </location>
</feature>
<dbReference type="SUPFAM" id="SSF81324">
    <property type="entry name" value="Voltage-gated potassium channels"/>
    <property type="match status" value="2"/>
</dbReference>
<evidence type="ECO:0000256" key="2">
    <source>
        <dbReference type="ARBA" id="ARBA00022448"/>
    </source>
</evidence>
<sequence>MDEKKGNDRSEPLPTDTSSPTGHDLLHPAAHQRHWEHTLQGAQEWFNQHAPHARRKKRRSSLILHRMQTGKRWWKFTLRPWDDDEYQDWWFAGTAIPLLAATIGPLANVFSIAALVTYWRMCVVEAVSDYAAAAKCVWDGNPNSLVLDLNGHYYPDPSWCIHLNIVSLVAGVVGNFFLLCNFTGRIRYIIALPVTILMWYVATGILIGIVSAMATQVAPHSPQQIYSEGFWYAVLAAVLYFISSMMLMINMLGYFLGHYPQHFNLTDSQRTLILQSILFFVWLAGGAAVFSTVESAYGTDPSQNWSYVNALYFCDVTILTVGFGDLYTTSNLGRGLLFPYAIGGIIMLGLMVSSIAKFASEIGSTNIVRKHTEISRAKTAGRTITSSLDLDRDRAPTFATDAFPTISAPSNPHDRSRDTAIAFADDSAQPAPRENLTLRKVASLVTKAPGQRKPKLLILREERDRFNAMRHIQMNTAKFKNWYALGASITAFGILWCVGAVVFWRAERVIQGMTYFEALYFCYVSLLTIGYGDFAPQSNVGRPFFVLWSLIAVPTMTILISDLGATVINKFKRGTFRVADFTLLPRYGVWREWLDKHHRFRRWLLERKQAKEERKRLEAGFQVGPELEHRESHGPTIEDLAAKEPTRPQLAKKLTTKIRQVAEEMKREPNKRYSYEEWVEFTRLIRFTARHDEHGMILRGTAEEEEEDLIEWDWIGEDSPLLAKVGEPEFVLDRLCESMHRLIRAVAKVQAEEAEGKEGKMPVRPVGGRPQNSEEDDDDDDDDDDDGGLERRSLGYTTDRDSMDGVDPLDVRQCRRATTAEGPSSLPSTASYSGG</sequence>
<feature type="transmembrane region" description="Helical" evidence="10">
    <location>
        <begin position="189"/>
        <end position="210"/>
    </location>
</feature>
<keyword evidence="4 10" id="KW-1133">Transmembrane helix</keyword>
<dbReference type="PANTHER" id="PTHR11003">
    <property type="entry name" value="POTASSIUM CHANNEL, SUBFAMILY K"/>
    <property type="match status" value="1"/>
</dbReference>
<evidence type="ECO:0000256" key="5">
    <source>
        <dbReference type="ARBA" id="ARBA00023065"/>
    </source>
</evidence>
<feature type="compositionally biased region" description="Basic and acidic residues" evidence="9">
    <location>
        <begin position="750"/>
        <end position="761"/>
    </location>
</feature>
<dbReference type="GO" id="GO:0022841">
    <property type="term" value="F:potassium ion leak channel activity"/>
    <property type="evidence" value="ECO:0007669"/>
    <property type="project" value="TreeGrafter"/>
</dbReference>
<evidence type="ECO:0000256" key="8">
    <source>
        <dbReference type="RuleBase" id="RU003857"/>
    </source>
</evidence>
<dbReference type="GeneID" id="54479310"/>
<reference evidence="12" key="1">
    <citation type="journal article" date="2020" name="Stud. Mycol.">
        <title>101 Dothideomycetes genomes: a test case for predicting lifestyles and emergence of pathogens.</title>
        <authorList>
            <person name="Haridas S."/>
            <person name="Albert R."/>
            <person name="Binder M."/>
            <person name="Bloem J."/>
            <person name="Labutti K."/>
            <person name="Salamov A."/>
            <person name="Andreopoulos B."/>
            <person name="Baker S."/>
            <person name="Barry K."/>
            <person name="Bills G."/>
            <person name="Bluhm B."/>
            <person name="Cannon C."/>
            <person name="Castanera R."/>
            <person name="Culley D."/>
            <person name="Daum C."/>
            <person name="Ezra D."/>
            <person name="Gonzalez J."/>
            <person name="Henrissat B."/>
            <person name="Kuo A."/>
            <person name="Liang C."/>
            <person name="Lipzen A."/>
            <person name="Lutzoni F."/>
            <person name="Magnuson J."/>
            <person name="Mondo S."/>
            <person name="Nolan M."/>
            <person name="Ohm R."/>
            <person name="Pangilinan J."/>
            <person name="Park H.-J."/>
            <person name="Ramirez L."/>
            <person name="Alfaro M."/>
            <person name="Sun H."/>
            <person name="Tritt A."/>
            <person name="Yoshinaga Y."/>
            <person name="Zwiers L.-H."/>
            <person name="Turgeon B."/>
            <person name="Goodwin S."/>
            <person name="Spatafora J."/>
            <person name="Crous P."/>
            <person name="Grigoriev I."/>
        </authorList>
    </citation>
    <scope>NUCLEOTIDE SEQUENCE</scope>
    <source>
        <strain evidence="12">CBS 113389</strain>
    </source>
</reference>
<keyword evidence="7 8" id="KW-0407">Ion channel</keyword>
<feature type="transmembrane region" description="Helical" evidence="10">
    <location>
        <begin position="230"/>
        <end position="252"/>
    </location>
</feature>
<feature type="transmembrane region" description="Helical" evidence="10">
    <location>
        <begin position="89"/>
        <end position="119"/>
    </location>
</feature>
<feature type="transmembrane region" description="Helical" evidence="10">
    <location>
        <begin position="161"/>
        <end position="182"/>
    </location>
</feature>
<dbReference type="Pfam" id="PF07885">
    <property type="entry name" value="Ion_trans_2"/>
    <property type="match status" value="2"/>
</dbReference>
<keyword evidence="5 8" id="KW-0406">Ion transport</keyword>
<feature type="compositionally biased region" description="Acidic residues" evidence="9">
    <location>
        <begin position="773"/>
        <end position="787"/>
    </location>
</feature>
<evidence type="ECO:0000256" key="10">
    <source>
        <dbReference type="SAM" id="Phobius"/>
    </source>
</evidence>
<keyword evidence="6 10" id="KW-0472">Membrane</keyword>
<comment type="similarity">
    <text evidence="8">Belongs to the two pore domain potassium channel (TC 1.A.1.8) family.</text>
</comment>
<comment type="subcellular location">
    <subcellularLocation>
        <location evidence="1">Membrane</location>
        <topology evidence="1">Multi-pass membrane protein</topology>
    </subcellularLocation>
</comment>
<dbReference type="PRINTS" id="PR01333">
    <property type="entry name" value="2POREKCHANEL"/>
</dbReference>
<feature type="region of interest" description="Disordered" evidence="9">
    <location>
        <begin position="1"/>
        <end position="26"/>
    </location>
</feature>
<feature type="domain" description="Potassium channel" evidence="11">
    <location>
        <begin position="278"/>
        <end position="360"/>
    </location>
</feature>
<dbReference type="InterPro" id="IPR013099">
    <property type="entry name" value="K_chnl_dom"/>
</dbReference>
<dbReference type="Proteomes" id="UP000799767">
    <property type="component" value="Unassembled WGS sequence"/>
</dbReference>
<feature type="transmembrane region" description="Helical" evidence="10">
    <location>
        <begin position="272"/>
        <end position="293"/>
    </location>
</feature>
<dbReference type="FunFam" id="1.10.287.70:FF:000182">
    <property type="entry name" value="Outward-rectifier potassium channel TOK1"/>
    <property type="match status" value="1"/>
</dbReference>
<evidence type="ECO:0000259" key="11">
    <source>
        <dbReference type="Pfam" id="PF07885"/>
    </source>
</evidence>
<evidence type="ECO:0000256" key="7">
    <source>
        <dbReference type="ARBA" id="ARBA00023303"/>
    </source>
</evidence>
<feature type="compositionally biased region" description="Basic and acidic residues" evidence="9">
    <location>
        <begin position="788"/>
        <end position="813"/>
    </location>
</feature>
<evidence type="ECO:0000256" key="1">
    <source>
        <dbReference type="ARBA" id="ARBA00004141"/>
    </source>
</evidence>
<dbReference type="InterPro" id="IPR003280">
    <property type="entry name" value="2pore_dom_K_chnl"/>
</dbReference>
<gene>
    <name evidence="12" type="ORF">BDY17DRAFT_36602</name>
</gene>
<feature type="transmembrane region" description="Helical" evidence="10">
    <location>
        <begin position="544"/>
        <end position="568"/>
    </location>
</feature>
<dbReference type="GO" id="GO:0030322">
    <property type="term" value="P:stabilization of membrane potential"/>
    <property type="evidence" value="ECO:0007669"/>
    <property type="project" value="TreeGrafter"/>
</dbReference>
<evidence type="ECO:0000256" key="9">
    <source>
        <dbReference type="SAM" id="MobiDB-lite"/>
    </source>
</evidence>
<name>A0A6A6PHS3_9PEZI</name>
<dbReference type="PANTHER" id="PTHR11003:SF342">
    <property type="entry name" value="OUTWARD-RECTIFIER POTASSIUM CHANNEL TOK1"/>
    <property type="match status" value="1"/>
</dbReference>
<keyword evidence="3 8" id="KW-0812">Transmembrane</keyword>
<accession>A0A6A6PHS3</accession>
<proteinExistence type="inferred from homology"/>
<evidence type="ECO:0000313" key="12">
    <source>
        <dbReference type="EMBL" id="KAF2479336.1"/>
    </source>
</evidence>
<feature type="compositionally biased region" description="Basic and acidic residues" evidence="9">
    <location>
        <begin position="1"/>
        <end position="11"/>
    </location>
</feature>
<keyword evidence="13" id="KW-1185">Reference proteome</keyword>
<protein>
    <recommendedName>
        <fullName evidence="11">Potassium channel domain-containing protein</fullName>
    </recommendedName>
</protein>
<feature type="compositionally biased region" description="Polar residues" evidence="9">
    <location>
        <begin position="821"/>
        <end position="835"/>
    </location>
</feature>
<organism evidence="12 13">
    <name type="scientific">Neohortaea acidophila</name>
    <dbReference type="NCBI Taxonomy" id="245834"/>
    <lineage>
        <taxon>Eukaryota</taxon>
        <taxon>Fungi</taxon>
        <taxon>Dikarya</taxon>
        <taxon>Ascomycota</taxon>
        <taxon>Pezizomycotina</taxon>
        <taxon>Dothideomycetes</taxon>
        <taxon>Dothideomycetidae</taxon>
        <taxon>Mycosphaerellales</taxon>
        <taxon>Teratosphaeriaceae</taxon>
        <taxon>Neohortaea</taxon>
    </lineage>
</organism>
<dbReference type="GO" id="GO:0005886">
    <property type="term" value="C:plasma membrane"/>
    <property type="evidence" value="ECO:0007669"/>
    <property type="project" value="TreeGrafter"/>
</dbReference>
<dbReference type="Gene3D" id="1.10.287.70">
    <property type="match status" value="2"/>
</dbReference>
<evidence type="ECO:0000256" key="3">
    <source>
        <dbReference type="ARBA" id="ARBA00022692"/>
    </source>
</evidence>
<feature type="transmembrane region" description="Helical" evidence="10">
    <location>
        <begin position="515"/>
        <end position="532"/>
    </location>
</feature>
<dbReference type="OrthoDB" id="297496at2759"/>
<feature type="transmembrane region" description="Helical" evidence="10">
    <location>
        <begin position="336"/>
        <end position="356"/>
    </location>
</feature>